<dbReference type="EMBL" id="MT142476">
    <property type="protein sequence ID" value="QJA81971.1"/>
    <property type="molecule type" value="Genomic_DNA"/>
</dbReference>
<protein>
    <submittedName>
        <fullName evidence="1">Uncharacterized protein</fullName>
    </submittedName>
</protein>
<dbReference type="AlphaFoldDB" id="A0A6M3KK11"/>
<proteinExistence type="predicted"/>
<gene>
    <name evidence="1" type="ORF">MM415A00456_0002</name>
</gene>
<sequence>MDEQTKQEIERLLMEQVEINRRNQMDSICDILHIDKSDEWIQEQYDSITKFMSDNTEAFSTVASTYVLADAQDPKFILVIKFNGLEDTLARLTKFFLIMGYLKGRVEQEKLDKIESIWKED</sequence>
<evidence type="ECO:0000313" key="1">
    <source>
        <dbReference type="EMBL" id="QJA81971.1"/>
    </source>
</evidence>
<organism evidence="1">
    <name type="scientific">viral metagenome</name>
    <dbReference type="NCBI Taxonomy" id="1070528"/>
    <lineage>
        <taxon>unclassified sequences</taxon>
        <taxon>metagenomes</taxon>
        <taxon>organismal metagenomes</taxon>
    </lineage>
</organism>
<reference evidence="1" key="1">
    <citation type="submission" date="2020-03" db="EMBL/GenBank/DDBJ databases">
        <title>The deep terrestrial virosphere.</title>
        <authorList>
            <person name="Holmfeldt K."/>
            <person name="Nilsson E."/>
            <person name="Simone D."/>
            <person name="Lopez-Fernandez M."/>
            <person name="Wu X."/>
            <person name="de Brujin I."/>
            <person name="Lundin D."/>
            <person name="Andersson A."/>
            <person name="Bertilsson S."/>
            <person name="Dopson M."/>
        </authorList>
    </citation>
    <scope>NUCLEOTIDE SEQUENCE</scope>
    <source>
        <strain evidence="1">MM415A00456</strain>
    </source>
</reference>
<accession>A0A6M3KK11</accession>
<name>A0A6M3KK11_9ZZZZ</name>